<evidence type="ECO:0000256" key="4">
    <source>
        <dbReference type="ARBA" id="ARBA00022825"/>
    </source>
</evidence>
<reference evidence="6" key="1">
    <citation type="submission" date="2024-07" db="EMBL/GenBank/DDBJ databases">
        <title>Halotolerant mesophilic bacterium Ornithinibacillus sp. 4-3, sp. nov., isolated from soil.</title>
        <authorList>
            <person name="Sidarenka A.V."/>
            <person name="Guliayeva D.E."/>
            <person name="Leanovich S.I."/>
            <person name="Hileuskaya K.S."/>
            <person name="Akhremchuk A.E."/>
            <person name="Sikolenko M.A."/>
            <person name="Valentovich L.N."/>
        </authorList>
    </citation>
    <scope>NUCLEOTIDE SEQUENCE</scope>
    <source>
        <strain evidence="6">4-3</strain>
    </source>
</reference>
<comment type="similarity">
    <text evidence="1">Belongs to the peptidase S9C family.</text>
</comment>
<dbReference type="Gene3D" id="2.120.10.30">
    <property type="entry name" value="TolB, C-terminal domain"/>
    <property type="match status" value="2"/>
</dbReference>
<keyword evidence="4" id="KW-0720">Serine protease</keyword>
<dbReference type="SUPFAM" id="SSF82171">
    <property type="entry name" value="DPP6 N-terminal domain-like"/>
    <property type="match status" value="1"/>
</dbReference>
<evidence type="ECO:0000313" key="6">
    <source>
        <dbReference type="EMBL" id="XDK33228.1"/>
    </source>
</evidence>
<protein>
    <submittedName>
        <fullName evidence="6">Prolyl oligopeptidase family serine peptidase</fullName>
    </submittedName>
</protein>
<keyword evidence="2" id="KW-0645">Protease</keyword>
<evidence type="ECO:0000256" key="1">
    <source>
        <dbReference type="ARBA" id="ARBA00010040"/>
    </source>
</evidence>
<dbReference type="FunFam" id="3.40.50.1820:FF:000028">
    <property type="entry name" value="S9 family peptidase"/>
    <property type="match status" value="1"/>
</dbReference>
<dbReference type="Pfam" id="PF00326">
    <property type="entry name" value="Peptidase_S9"/>
    <property type="match status" value="1"/>
</dbReference>
<dbReference type="InterPro" id="IPR011042">
    <property type="entry name" value="6-blade_b-propeller_TolB-like"/>
</dbReference>
<accession>A0AB39HPW3</accession>
<gene>
    <name evidence="6" type="ORF">AB4Y30_02345</name>
</gene>
<dbReference type="PANTHER" id="PTHR42776:SF27">
    <property type="entry name" value="DIPEPTIDYL PEPTIDASE FAMILY MEMBER 6"/>
    <property type="match status" value="1"/>
</dbReference>
<dbReference type="EMBL" id="CP162599">
    <property type="protein sequence ID" value="XDK33228.1"/>
    <property type="molecule type" value="Genomic_DNA"/>
</dbReference>
<dbReference type="SUPFAM" id="SSF53474">
    <property type="entry name" value="alpha/beta-Hydrolases"/>
    <property type="match status" value="1"/>
</dbReference>
<dbReference type="InterPro" id="IPR029058">
    <property type="entry name" value="AB_hydrolase_fold"/>
</dbReference>
<proteinExistence type="inferred from homology"/>
<dbReference type="GO" id="GO:0006508">
    <property type="term" value="P:proteolysis"/>
    <property type="evidence" value="ECO:0007669"/>
    <property type="project" value="UniProtKB-KW"/>
</dbReference>
<name>A0AB39HPW3_9BACI</name>
<sequence>MYNDKRPITASDFTRLNVYSDPQFAPNGDSYVYVSTTVNDNKKYESHLFLQNLNEGSSKQWTFQHGRDSHPRFSPDGSQIVFQSNRSGVLQICLLSTAGGEAQQITAFQNGASKPCWSKDGKYIIFSASLAMNDSVEDQCELSKEEREKLAEEKANSPLIINDLKYKSDAKGFHDEKREQIILYNVEQATFTKLTSTNTNHQFHDISPDSNLILFTANLDEDADYQQQHSLYILNRSTNELKKAVSLDGMFRNAKFSPSGKFIASYYHDYSYASATLSELIVINVQTGEVDTVSKNWDVQLGNSVIGDTRLGESYDGPSWSDDEETLYFLGTHHGSANLYRTNLKEKKMETLYSNNNQVFGFSYHPPSNQFILGISEPTNPCNFYHFVEGKELAKLTDENSEWLDEIHLSEPETIWFTAKDGWKIQGWLLKPFDYKKGEKYPLVLEIHGGPHAMYGQSYFHEMQLLAAKGYVVLYTNPRGSHGYGQKFVDAVRTDYGGSDYTDLMSAVDHVLAHYDFIDESRLGVTGGSYGGFMTNWIVGHTDRFKAAVTQRSISNWLSFYGVSDIGHYFTEWELGVPRLDDPLKLWDFSPIKYAKNINTPLLILHGELDYRCPIEQGEQFFIALKHLKKEVEFIRFPNANHELSRSGDPSLRIERLRHICRWFELYL</sequence>
<evidence type="ECO:0000259" key="5">
    <source>
        <dbReference type="Pfam" id="PF00326"/>
    </source>
</evidence>
<evidence type="ECO:0000256" key="3">
    <source>
        <dbReference type="ARBA" id="ARBA00022801"/>
    </source>
</evidence>
<dbReference type="Gene3D" id="3.40.50.1820">
    <property type="entry name" value="alpha/beta hydrolase"/>
    <property type="match status" value="1"/>
</dbReference>
<dbReference type="AlphaFoldDB" id="A0AB39HPW3"/>
<dbReference type="Pfam" id="PF07676">
    <property type="entry name" value="PD40"/>
    <property type="match status" value="3"/>
</dbReference>
<dbReference type="InterPro" id="IPR001375">
    <property type="entry name" value="Peptidase_S9_cat"/>
</dbReference>
<evidence type="ECO:0000256" key="2">
    <source>
        <dbReference type="ARBA" id="ARBA00022670"/>
    </source>
</evidence>
<dbReference type="PANTHER" id="PTHR42776">
    <property type="entry name" value="SERINE PEPTIDASE S9 FAMILY MEMBER"/>
    <property type="match status" value="1"/>
</dbReference>
<dbReference type="InterPro" id="IPR011659">
    <property type="entry name" value="WD40"/>
</dbReference>
<dbReference type="GO" id="GO:0004252">
    <property type="term" value="F:serine-type endopeptidase activity"/>
    <property type="evidence" value="ECO:0007669"/>
    <property type="project" value="TreeGrafter"/>
</dbReference>
<feature type="domain" description="Peptidase S9 prolyl oligopeptidase catalytic" evidence="5">
    <location>
        <begin position="458"/>
        <end position="667"/>
    </location>
</feature>
<organism evidence="6">
    <name type="scientific">Ornithinibacillus sp. 4-3</name>
    <dbReference type="NCBI Taxonomy" id="3231488"/>
    <lineage>
        <taxon>Bacteria</taxon>
        <taxon>Bacillati</taxon>
        <taxon>Bacillota</taxon>
        <taxon>Bacilli</taxon>
        <taxon>Bacillales</taxon>
        <taxon>Bacillaceae</taxon>
        <taxon>Ornithinibacillus</taxon>
    </lineage>
</organism>
<keyword evidence="3" id="KW-0378">Hydrolase</keyword>
<dbReference type="RefSeq" id="WP_368653910.1">
    <property type="nucleotide sequence ID" value="NZ_CP162599.1"/>
</dbReference>